<sequence>MSQKLEAQYMSPAQCTFLAELYDRFNKILINNHSKFLQSIYEVWFTWWPECNVYPVDPEVFFLGEEQLACAIALTLPDVLEITWTCIPSNRCSHCQQDPPFDSHLTVNPQHNGSTNKFFAQWPVHKAYYPDVDDEDELTEKQKEQIMSWYQWQTNPTHLTCLGGSRGVLNIKQTLIGGVSMKGPHALKEVEVHSQMYYANHVKQSADNAIADSGITSCGSKLHMC</sequence>
<dbReference type="GeneID" id="64627378"/>
<comment type="caution">
    <text evidence="1">The sequence shown here is derived from an EMBL/GenBank/DDBJ whole genome shotgun (WGS) entry which is preliminary data.</text>
</comment>
<name>A0A9P7J8S1_9AGAM</name>
<keyword evidence="2" id="KW-1185">Reference proteome</keyword>
<protein>
    <submittedName>
        <fullName evidence="1">Uncharacterized protein</fullName>
    </submittedName>
</protein>
<reference evidence="1" key="1">
    <citation type="journal article" date="2020" name="New Phytol.">
        <title>Comparative genomics reveals dynamic genome evolution in host specialist ectomycorrhizal fungi.</title>
        <authorList>
            <person name="Lofgren L.A."/>
            <person name="Nguyen N.H."/>
            <person name="Vilgalys R."/>
            <person name="Ruytinx J."/>
            <person name="Liao H.L."/>
            <person name="Branco S."/>
            <person name="Kuo A."/>
            <person name="LaButti K."/>
            <person name="Lipzen A."/>
            <person name="Andreopoulos W."/>
            <person name="Pangilinan J."/>
            <person name="Riley R."/>
            <person name="Hundley H."/>
            <person name="Na H."/>
            <person name="Barry K."/>
            <person name="Grigoriev I.V."/>
            <person name="Stajich J.E."/>
            <person name="Kennedy P.G."/>
        </authorList>
    </citation>
    <scope>NUCLEOTIDE SEQUENCE</scope>
    <source>
        <strain evidence="1">MN1</strain>
    </source>
</reference>
<proteinExistence type="predicted"/>
<dbReference type="OrthoDB" id="2687158at2759"/>
<gene>
    <name evidence="1" type="ORF">BJ212DRAFT_1303045</name>
</gene>
<dbReference type="RefSeq" id="XP_041188652.1">
    <property type="nucleotide sequence ID" value="XM_041333361.1"/>
</dbReference>
<dbReference type="AlphaFoldDB" id="A0A9P7J8S1"/>
<accession>A0A9P7J8S1</accession>
<dbReference type="EMBL" id="JABBWG010000038">
    <property type="protein sequence ID" value="KAG1808437.1"/>
    <property type="molecule type" value="Genomic_DNA"/>
</dbReference>
<evidence type="ECO:0000313" key="2">
    <source>
        <dbReference type="Proteomes" id="UP000807769"/>
    </source>
</evidence>
<dbReference type="Proteomes" id="UP000807769">
    <property type="component" value="Unassembled WGS sequence"/>
</dbReference>
<organism evidence="1 2">
    <name type="scientific">Suillus subaureus</name>
    <dbReference type="NCBI Taxonomy" id="48587"/>
    <lineage>
        <taxon>Eukaryota</taxon>
        <taxon>Fungi</taxon>
        <taxon>Dikarya</taxon>
        <taxon>Basidiomycota</taxon>
        <taxon>Agaricomycotina</taxon>
        <taxon>Agaricomycetes</taxon>
        <taxon>Agaricomycetidae</taxon>
        <taxon>Boletales</taxon>
        <taxon>Suillineae</taxon>
        <taxon>Suillaceae</taxon>
        <taxon>Suillus</taxon>
    </lineage>
</organism>
<evidence type="ECO:0000313" key="1">
    <source>
        <dbReference type="EMBL" id="KAG1808437.1"/>
    </source>
</evidence>